<keyword evidence="11" id="KW-0694">RNA-binding</keyword>
<dbReference type="Proteomes" id="UP001633002">
    <property type="component" value="Unassembled WGS sequence"/>
</dbReference>
<name>A0ABD3GN71_9MARC</name>
<keyword evidence="15" id="KW-1185">Reference proteome</keyword>
<comment type="cofactor">
    <cofactor evidence="2 10">
        <name>Mg(2+)</name>
        <dbReference type="ChEBI" id="CHEBI:18420"/>
    </cofactor>
</comment>
<dbReference type="GO" id="GO:0003723">
    <property type="term" value="F:RNA binding"/>
    <property type="evidence" value="ECO:0007669"/>
    <property type="project" value="UniProtKB-UniRule"/>
</dbReference>
<proteinExistence type="inferred from homology"/>
<evidence type="ECO:0000256" key="10">
    <source>
        <dbReference type="PIRSR" id="PIRSR600760-2"/>
    </source>
</evidence>
<feature type="binding site" evidence="10">
    <location>
        <position position="389"/>
    </location>
    <ligand>
        <name>Mg(2+)</name>
        <dbReference type="ChEBI" id="CHEBI:18420"/>
        <label>1</label>
        <note>catalytic</note>
    </ligand>
</feature>
<dbReference type="SMART" id="SM00360">
    <property type="entry name" value="RRM"/>
    <property type="match status" value="1"/>
</dbReference>
<dbReference type="Pfam" id="PF00459">
    <property type="entry name" value="Inositol_P"/>
    <property type="match status" value="1"/>
</dbReference>
<reference evidence="14 15" key="1">
    <citation type="submission" date="2024-09" db="EMBL/GenBank/DDBJ databases">
        <title>Chromosome-scale assembly of Riccia sorocarpa.</title>
        <authorList>
            <person name="Paukszto L."/>
        </authorList>
    </citation>
    <scope>NUCLEOTIDE SEQUENCE [LARGE SCALE GENOMIC DNA]</scope>
    <source>
        <strain evidence="14">LP-2024</strain>
        <tissue evidence="14">Aerial parts of the thallus</tissue>
    </source>
</reference>
<feature type="compositionally biased region" description="Polar residues" evidence="12">
    <location>
        <begin position="14"/>
        <end position="27"/>
    </location>
</feature>
<dbReference type="EC" id="3.1.3.25" evidence="4"/>
<feature type="binding site" evidence="10">
    <location>
        <position position="517"/>
    </location>
    <ligand>
        <name>Mg(2+)</name>
        <dbReference type="ChEBI" id="CHEBI:18420"/>
        <label>1</label>
        <note>catalytic</note>
    </ligand>
</feature>
<evidence type="ECO:0000313" key="14">
    <source>
        <dbReference type="EMBL" id="KAL3678619.1"/>
    </source>
</evidence>
<dbReference type="Gene3D" id="3.30.70.330">
    <property type="match status" value="1"/>
</dbReference>
<dbReference type="FunFam" id="3.30.540.10:FF:000013">
    <property type="entry name" value="Inositol-1-monophosphatase"/>
    <property type="match status" value="1"/>
</dbReference>
<evidence type="ECO:0000256" key="7">
    <source>
        <dbReference type="ARBA" id="ARBA00022801"/>
    </source>
</evidence>
<evidence type="ECO:0000256" key="12">
    <source>
        <dbReference type="SAM" id="MobiDB-lite"/>
    </source>
</evidence>
<feature type="binding site" evidence="10">
    <location>
        <position position="365"/>
    </location>
    <ligand>
        <name>Mg(2+)</name>
        <dbReference type="ChEBI" id="CHEBI:18420"/>
        <label>1</label>
        <note>catalytic</note>
    </ligand>
</feature>
<evidence type="ECO:0000256" key="2">
    <source>
        <dbReference type="ARBA" id="ARBA00001946"/>
    </source>
</evidence>
<comment type="similarity">
    <text evidence="3">Belongs to the inositol monophosphatase superfamily.</text>
</comment>
<keyword evidence="7" id="KW-0378">Hydrolase</keyword>
<dbReference type="EMBL" id="JBJQOH010000007">
    <property type="protein sequence ID" value="KAL3678619.1"/>
    <property type="molecule type" value="Genomic_DNA"/>
</dbReference>
<protein>
    <recommendedName>
        <fullName evidence="5">Probable RNA-binding protein 18</fullName>
        <ecNumber evidence="4">3.1.3.25</ecNumber>
    </recommendedName>
    <alternativeName>
        <fullName evidence="9">RNA-binding motif protein 18</fullName>
    </alternativeName>
</protein>
<dbReference type="Gene3D" id="3.30.540.10">
    <property type="entry name" value="Fructose-1,6-Bisphosphatase, subunit A, domain 1"/>
    <property type="match status" value="1"/>
</dbReference>
<dbReference type="SUPFAM" id="SSF56655">
    <property type="entry name" value="Carbohydrate phosphatase"/>
    <property type="match status" value="1"/>
</dbReference>
<dbReference type="GO" id="GO:0046872">
    <property type="term" value="F:metal ion binding"/>
    <property type="evidence" value="ECO:0007669"/>
    <property type="project" value="UniProtKB-KW"/>
</dbReference>
<dbReference type="InterPro" id="IPR035979">
    <property type="entry name" value="RBD_domain_sf"/>
</dbReference>
<evidence type="ECO:0000256" key="9">
    <source>
        <dbReference type="ARBA" id="ARBA00030780"/>
    </source>
</evidence>
<dbReference type="InterPro" id="IPR020550">
    <property type="entry name" value="Inositol_monophosphatase_CS"/>
</dbReference>
<sequence length="564" mass="62204">MRLSVGFEAETYSPHRSSGGLWNNPSAAMSKRGREVDGDGVNGENRKNKLYIGNLDHRVTEYHVIKMFSPFGTIRCEEYMWHTHGPRRGEPRGFAFVEYCKREDAESAKASMNGRLAFGRPLVVRFVDEKAANENNVAPSRTTDSWLLGNKNLTRASTGSFITSKSAKIAVIQKKLKLMEKEEFQERENTSVKVGSSRELAYYHDLASTLFWGEVGTEQDDRLRRNDSCAVRSRANSAMTQIIQRTPLGCLLPRSCRSVEYASQASLVISMKVNARKISPQGRLSMHAPVRSSVGMSQEVKEIEALAIRLAKQAGAIIREKSGRATEVDRKSSRTDLVTEVDKACENLIFSEVQAVFPHHRWLGEETFTVDQLEHLRNSSDSDWTWLVDPIDGTLNFVGGLPFASVSIAVARGHDVQVGVVYNPFVDELFHAQQGQGAYLNGRAISALPHETELEDAIVTLGFSTNPETRKLMLEAISKVGPHCRTVRALGSAALHISYVAAGRIGVFFEHGLKPWDIAAARLILEEAGGSVTQINGEPLPVTGGSILATNGGIVHNRMVELLS</sequence>
<dbReference type="InterPro" id="IPR000504">
    <property type="entry name" value="RRM_dom"/>
</dbReference>
<evidence type="ECO:0000256" key="8">
    <source>
        <dbReference type="ARBA" id="ARBA00022842"/>
    </source>
</evidence>
<evidence type="ECO:0000256" key="6">
    <source>
        <dbReference type="ARBA" id="ARBA00022723"/>
    </source>
</evidence>
<dbReference type="PANTHER" id="PTHR20854:SF49">
    <property type="entry name" value="INOSITOL-1-MONOPHOSPHATASE"/>
    <property type="match status" value="1"/>
</dbReference>
<dbReference type="Pfam" id="PF00076">
    <property type="entry name" value="RRM_1"/>
    <property type="match status" value="1"/>
</dbReference>
<dbReference type="Gene3D" id="3.40.190.80">
    <property type="match status" value="1"/>
</dbReference>
<dbReference type="SUPFAM" id="SSF54928">
    <property type="entry name" value="RNA-binding domain, RBD"/>
    <property type="match status" value="1"/>
</dbReference>
<evidence type="ECO:0000313" key="15">
    <source>
        <dbReference type="Proteomes" id="UP001633002"/>
    </source>
</evidence>
<feature type="binding site" evidence="10">
    <location>
        <position position="391"/>
    </location>
    <ligand>
        <name>Mg(2+)</name>
        <dbReference type="ChEBI" id="CHEBI:18420"/>
        <label>1</label>
        <note>catalytic</note>
    </ligand>
</feature>
<feature type="binding site" evidence="10">
    <location>
        <position position="392"/>
    </location>
    <ligand>
        <name>Mg(2+)</name>
        <dbReference type="ChEBI" id="CHEBI:18420"/>
        <label>1</label>
        <note>catalytic</note>
    </ligand>
</feature>
<dbReference type="CDD" id="cd01639">
    <property type="entry name" value="IMPase"/>
    <property type="match status" value="1"/>
</dbReference>
<organism evidence="14 15">
    <name type="scientific">Riccia sorocarpa</name>
    <dbReference type="NCBI Taxonomy" id="122646"/>
    <lineage>
        <taxon>Eukaryota</taxon>
        <taxon>Viridiplantae</taxon>
        <taxon>Streptophyta</taxon>
        <taxon>Embryophyta</taxon>
        <taxon>Marchantiophyta</taxon>
        <taxon>Marchantiopsida</taxon>
        <taxon>Marchantiidae</taxon>
        <taxon>Marchantiales</taxon>
        <taxon>Ricciaceae</taxon>
        <taxon>Riccia</taxon>
    </lineage>
</organism>
<evidence type="ECO:0000256" key="1">
    <source>
        <dbReference type="ARBA" id="ARBA00001033"/>
    </source>
</evidence>
<gene>
    <name evidence="14" type="ORF">R1sor_021575</name>
</gene>
<dbReference type="PROSITE" id="PS50102">
    <property type="entry name" value="RRM"/>
    <property type="match status" value="1"/>
</dbReference>
<evidence type="ECO:0000256" key="5">
    <source>
        <dbReference type="ARBA" id="ARBA00021141"/>
    </source>
</evidence>
<dbReference type="InterPro" id="IPR039157">
    <property type="entry name" value="RBM18_RRM"/>
</dbReference>
<feature type="region of interest" description="Disordered" evidence="12">
    <location>
        <begin position="12"/>
        <end position="43"/>
    </location>
</feature>
<keyword evidence="8 10" id="KW-0460">Magnesium</keyword>
<dbReference type="GO" id="GO:0052834">
    <property type="term" value="F:inositol monophosphate phosphatase activity"/>
    <property type="evidence" value="ECO:0007669"/>
    <property type="project" value="UniProtKB-EC"/>
</dbReference>
<dbReference type="PANTHER" id="PTHR20854">
    <property type="entry name" value="INOSITOL MONOPHOSPHATASE"/>
    <property type="match status" value="1"/>
</dbReference>
<dbReference type="InterPro" id="IPR033942">
    <property type="entry name" value="IMPase"/>
</dbReference>
<accession>A0ABD3GN71</accession>
<dbReference type="InterPro" id="IPR012677">
    <property type="entry name" value="Nucleotide-bd_a/b_plait_sf"/>
</dbReference>
<dbReference type="CDD" id="cd12355">
    <property type="entry name" value="RRM_RBM18"/>
    <property type="match status" value="1"/>
</dbReference>
<evidence type="ECO:0000256" key="3">
    <source>
        <dbReference type="ARBA" id="ARBA00009759"/>
    </source>
</evidence>
<feature type="domain" description="RRM" evidence="13">
    <location>
        <begin position="48"/>
        <end position="129"/>
    </location>
</feature>
<evidence type="ECO:0000256" key="11">
    <source>
        <dbReference type="PROSITE-ProRule" id="PRU00176"/>
    </source>
</evidence>
<keyword evidence="6 10" id="KW-0479">Metal-binding</keyword>
<comment type="caution">
    <text evidence="14">The sequence shown here is derived from an EMBL/GenBank/DDBJ whole genome shotgun (WGS) entry which is preliminary data.</text>
</comment>
<dbReference type="PRINTS" id="PR00377">
    <property type="entry name" value="IMPHPHTASES"/>
</dbReference>
<evidence type="ECO:0000256" key="4">
    <source>
        <dbReference type="ARBA" id="ARBA00013106"/>
    </source>
</evidence>
<dbReference type="PROSITE" id="PS00630">
    <property type="entry name" value="IMP_2"/>
    <property type="match status" value="1"/>
</dbReference>
<comment type="catalytic activity">
    <reaction evidence="1">
        <text>a myo-inositol phosphate + H2O = myo-inositol + phosphate</text>
        <dbReference type="Rhea" id="RHEA:24056"/>
        <dbReference type="ChEBI" id="CHEBI:15377"/>
        <dbReference type="ChEBI" id="CHEBI:17268"/>
        <dbReference type="ChEBI" id="CHEBI:43474"/>
        <dbReference type="ChEBI" id="CHEBI:84139"/>
        <dbReference type="EC" id="3.1.3.25"/>
    </reaction>
</comment>
<dbReference type="InterPro" id="IPR000760">
    <property type="entry name" value="Inositol_monophosphatase-like"/>
</dbReference>
<evidence type="ECO:0000259" key="13">
    <source>
        <dbReference type="PROSITE" id="PS50102"/>
    </source>
</evidence>
<dbReference type="AlphaFoldDB" id="A0ABD3GN71"/>